<accession>A0A5C0SIE6</accession>
<dbReference type="EMBL" id="CP042243">
    <property type="protein sequence ID" value="QEK12719.1"/>
    <property type="molecule type" value="Genomic_DNA"/>
</dbReference>
<name>A0A5C0SIE6_CRATE</name>
<reference evidence="1 2" key="1">
    <citation type="submission" date="2019-07" db="EMBL/GenBank/DDBJ databases">
        <title>Complete genome of Crassaminicella thermophila SY095.</title>
        <authorList>
            <person name="Li X."/>
        </authorList>
    </citation>
    <scope>NUCLEOTIDE SEQUENCE [LARGE SCALE GENOMIC DNA]</scope>
    <source>
        <strain evidence="1 2">SY095</strain>
    </source>
</reference>
<dbReference type="KEGG" id="crs:FQB35_10465"/>
<organism evidence="1 2">
    <name type="scientific">Crassaminicella thermophila</name>
    <dbReference type="NCBI Taxonomy" id="2599308"/>
    <lineage>
        <taxon>Bacteria</taxon>
        <taxon>Bacillati</taxon>
        <taxon>Bacillota</taxon>
        <taxon>Clostridia</taxon>
        <taxon>Eubacteriales</taxon>
        <taxon>Clostridiaceae</taxon>
        <taxon>Crassaminicella</taxon>
    </lineage>
</organism>
<evidence type="ECO:0000313" key="2">
    <source>
        <dbReference type="Proteomes" id="UP000324646"/>
    </source>
</evidence>
<proteinExistence type="predicted"/>
<sequence>MDHNSPIVSCKKDLIDFLKSRKELNYVDIRENYIKTDKDLPLKKPLITISKGKMIGKDISYQNYFGEIYDDDSNEIIETKGKILNLYYDIHIWNGISPKLGGEKEIERIQEKIQSIVEFESNALENKGITFFNFEEGTAIEDPFENYLFHCRCTIQLQVLWKKEFRYEVMDEIESHGEIEEG</sequence>
<keyword evidence="2" id="KW-1185">Reference proteome</keyword>
<gene>
    <name evidence="1" type="ORF">FQB35_10465</name>
</gene>
<protein>
    <submittedName>
        <fullName evidence="1">Uncharacterized protein</fullName>
    </submittedName>
</protein>
<dbReference type="RefSeq" id="WP_148809865.1">
    <property type="nucleotide sequence ID" value="NZ_CP042243.1"/>
</dbReference>
<evidence type="ECO:0000313" key="1">
    <source>
        <dbReference type="EMBL" id="QEK12719.1"/>
    </source>
</evidence>
<dbReference type="Proteomes" id="UP000324646">
    <property type="component" value="Chromosome"/>
</dbReference>
<dbReference type="AlphaFoldDB" id="A0A5C0SIE6"/>